<dbReference type="Gene3D" id="3.30.9.10">
    <property type="entry name" value="D-Amino Acid Oxidase, subunit A, domain 2"/>
    <property type="match status" value="1"/>
</dbReference>
<dbReference type="AlphaFoldDB" id="A0A368VV14"/>
<keyword evidence="2" id="KW-0285">Flavoprotein</keyword>
<evidence type="ECO:0000256" key="3">
    <source>
        <dbReference type="ARBA" id="ARBA00022827"/>
    </source>
</evidence>
<evidence type="ECO:0000256" key="5">
    <source>
        <dbReference type="ARBA" id="ARBA00037941"/>
    </source>
</evidence>
<keyword evidence="6" id="KW-1133">Transmembrane helix</keyword>
<dbReference type="EMBL" id="QPJC01000005">
    <property type="protein sequence ID" value="RCW43936.1"/>
    <property type="molecule type" value="Genomic_DNA"/>
</dbReference>
<evidence type="ECO:0000313" key="8">
    <source>
        <dbReference type="EMBL" id="RCW43936.1"/>
    </source>
</evidence>
<dbReference type="SUPFAM" id="SSF51905">
    <property type="entry name" value="FAD/NAD(P)-binding domain"/>
    <property type="match status" value="1"/>
</dbReference>
<dbReference type="InterPro" id="IPR036188">
    <property type="entry name" value="FAD/NAD-bd_sf"/>
</dbReference>
<dbReference type="GO" id="GO:0047545">
    <property type="term" value="F:(S)-2-hydroxyglutarate dehydrogenase activity"/>
    <property type="evidence" value="ECO:0007669"/>
    <property type="project" value="TreeGrafter"/>
</dbReference>
<organism evidence="8 9">
    <name type="scientific">Halopolyspora algeriensis</name>
    <dbReference type="NCBI Taxonomy" id="1500506"/>
    <lineage>
        <taxon>Bacteria</taxon>
        <taxon>Bacillati</taxon>
        <taxon>Actinomycetota</taxon>
        <taxon>Actinomycetes</taxon>
        <taxon>Actinomycetes incertae sedis</taxon>
        <taxon>Halopolyspora</taxon>
    </lineage>
</organism>
<feature type="domain" description="FAD dependent oxidoreductase" evidence="7">
    <location>
        <begin position="11"/>
        <end position="407"/>
    </location>
</feature>
<comment type="cofactor">
    <cofactor evidence="1">
        <name>FAD</name>
        <dbReference type="ChEBI" id="CHEBI:57692"/>
    </cofactor>
</comment>
<dbReference type="PANTHER" id="PTHR43104">
    <property type="entry name" value="L-2-HYDROXYGLUTARATE DEHYDROGENASE, MITOCHONDRIAL"/>
    <property type="match status" value="1"/>
</dbReference>
<proteinExistence type="inferred from homology"/>
<comment type="similarity">
    <text evidence="5">Belongs to the L2HGDH family.</text>
</comment>
<dbReference type="GO" id="GO:0005737">
    <property type="term" value="C:cytoplasm"/>
    <property type="evidence" value="ECO:0007669"/>
    <property type="project" value="TreeGrafter"/>
</dbReference>
<protein>
    <submittedName>
        <fullName evidence="8">Malate dehydrogenase (Quinone)/L-2-hydroxyglutarate oxidase</fullName>
    </submittedName>
</protein>
<evidence type="ECO:0000256" key="2">
    <source>
        <dbReference type="ARBA" id="ARBA00022630"/>
    </source>
</evidence>
<keyword evidence="6" id="KW-0812">Transmembrane</keyword>
<reference evidence="8 9" key="1">
    <citation type="submission" date="2018-07" db="EMBL/GenBank/DDBJ databases">
        <title>Genomic Encyclopedia of Type Strains, Phase III (KMG-III): the genomes of soil and plant-associated and newly described type strains.</title>
        <authorList>
            <person name="Whitman W."/>
        </authorList>
    </citation>
    <scope>NUCLEOTIDE SEQUENCE [LARGE SCALE GENOMIC DNA]</scope>
    <source>
        <strain evidence="8 9">CECT 8575</strain>
    </source>
</reference>
<gene>
    <name evidence="8" type="ORF">DFQ14_10581</name>
</gene>
<evidence type="ECO:0000256" key="1">
    <source>
        <dbReference type="ARBA" id="ARBA00001974"/>
    </source>
</evidence>
<keyword evidence="6" id="KW-0472">Membrane</keyword>
<evidence type="ECO:0000313" key="9">
    <source>
        <dbReference type="Proteomes" id="UP000253495"/>
    </source>
</evidence>
<dbReference type="Proteomes" id="UP000253495">
    <property type="component" value="Unassembled WGS sequence"/>
</dbReference>
<keyword evidence="4" id="KW-0560">Oxidoreductase</keyword>
<keyword evidence="3" id="KW-0274">FAD</keyword>
<evidence type="ECO:0000256" key="6">
    <source>
        <dbReference type="SAM" id="Phobius"/>
    </source>
</evidence>
<dbReference type="PANTHER" id="PTHR43104:SF2">
    <property type="entry name" value="L-2-HYDROXYGLUTARATE DEHYDROGENASE, MITOCHONDRIAL"/>
    <property type="match status" value="1"/>
</dbReference>
<comment type="caution">
    <text evidence="8">The sequence shown here is derived from an EMBL/GenBank/DDBJ whole genome shotgun (WGS) entry which is preliminary data.</text>
</comment>
<keyword evidence="9" id="KW-1185">Reference proteome</keyword>
<evidence type="ECO:0000259" key="7">
    <source>
        <dbReference type="Pfam" id="PF01266"/>
    </source>
</evidence>
<sequence length="414" mass="44464">MRSAEMTATSDVTIVGGGIVGLATAYALVRGQTTVPGKPRRQPAVTVIDKEQDWGTHQTARNSGVIHSGLYYPPGSSKARFARAGAEAMYEFCAEQGIPAQRTGKVVVATSRPHLPRLAELARRGRANGVRLSEIDGAELREREPHARGVKALLVPDAGITDFAAVARRLAAILQAEGVELRANTELRGVHRESSSVVLSTTTGDIRTRRAVNCAGLHSDVVARMAGSIPPARILPFRGEYFHATGSGRDLVRSLIYPVPNPAFPFLGVHLTRTVDGSVHIGPNAVPALAREGYDWRTWSAAHLRSLARDRGLRTLARKYWRTGAGEIARSAFTPMFVRAAQELVPEVRGRDLHPAGSGVRAQAVTSDGTLVDDFLFTEDEHWVHVLNAPSPAATASLLIGRDIAARASSPWSG</sequence>
<dbReference type="Gene3D" id="3.50.50.60">
    <property type="entry name" value="FAD/NAD(P)-binding domain"/>
    <property type="match status" value="1"/>
</dbReference>
<dbReference type="Pfam" id="PF01266">
    <property type="entry name" value="DAO"/>
    <property type="match status" value="1"/>
</dbReference>
<dbReference type="NCBIfam" id="NF008726">
    <property type="entry name" value="PRK11728.1"/>
    <property type="match status" value="1"/>
</dbReference>
<accession>A0A368VV14</accession>
<evidence type="ECO:0000256" key="4">
    <source>
        <dbReference type="ARBA" id="ARBA00023002"/>
    </source>
</evidence>
<feature type="transmembrane region" description="Helical" evidence="6">
    <location>
        <begin position="12"/>
        <end position="29"/>
    </location>
</feature>
<dbReference type="InterPro" id="IPR006076">
    <property type="entry name" value="FAD-dep_OxRdtase"/>
</dbReference>
<name>A0A368VV14_9ACTN</name>